<dbReference type="Proteomes" id="UP000006039">
    <property type="component" value="Unassembled WGS sequence"/>
</dbReference>
<protein>
    <recommendedName>
        <fullName evidence="1">Heterokaryon incompatibility domain-containing protein</fullName>
    </recommendedName>
</protein>
<dbReference type="HOGENOM" id="CLU_024131_0_0_1"/>
<dbReference type="GeneID" id="20343481"/>
<evidence type="ECO:0000313" key="2">
    <source>
        <dbReference type="EMBL" id="EJT77920.1"/>
    </source>
</evidence>
<dbReference type="EMBL" id="GL385396">
    <property type="protein sequence ID" value="EJT77920.1"/>
    <property type="molecule type" value="Genomic_DNA"/>
</dbReference>
<evidence type="ECO:0000313" key="4">
    <source>
        <dbReference type="Proteomes" id="UP000006039"/>
    </source>
</evidence>
<keyword evidence="4" id="KW-1185">Reference proteome</keyword>
<gene>
    <name evidence="3" type="primary">20343481</name>
    <name evidence="2" type="ORF">GGTG_03023</name>
</gene>
<feature type="domain" description="Heterokaryon incompatibility" evidence="1">
    <location>
        <begin position="235"/>
        <end position="315"/>
    </location>
</feature>
<dbReference type="PANTHER" id="PTHR33112:SF16">
    <property type="entry name" value="HETEROKARYON INCOMPATIBILITY DOMAIN-CONTAINING PROTEIN"/>
    <property type="match status" value="1"/>
</dbReference>
<accession>J3NP17</accession>
<dbReference type="EnsemblFungi" id="EJT77920">
    <property type="protein sequence ID" value="EJT77920"/>
    <property type="gene ID" value="GGTG_03023"/>
</dbReference>
<evidence type="ECO:0000259" key="1">
    <source>
        <dbReference type="Pfam" id="PF06985"/>
    </source>
</evidence>
<sequence length="843" mass="94992">MVCNVCFDLRPERAEAAKSWESSQWARLKISFVALLRSKGRGCQICYAIFRGLEIFTENLRLGLPMNTFLRNLSPERSHLFMTMVDGGPLEFAALIRLPSMMRDWTRKRRSRFAICFELFTDQSPSSPIPIKGIGPGRRVAVKPSTDRRVKLIKEWVKDCQENHAFCREWRASSDSPGPRRMLDLSGNPRSRVRLVDPFDRAVDGDYITFIHPCPNRGADGGADAAVYRLTTSNYASLKRGIRWADLPASYKDAVAVASEQGVRYLWIDALCVIQDDDTDFHWHIENLGEIYKASLFTISPTRLRDAGASFLGPRRLVPTAWAASMADEIGVGEESMRTHEVVLRRGKHTFSVYIRRRLCASHHHLCCDKVGRCGHTLINLYWNFLTPHWMPLLGPMLSSAWSFMQRLTSTRTVHFHGSEMVWECQTGHKCECNVSLKNSLPDPRLPSSLATVPSKQGHDDDRFAASFYSDRWGALIRLFTRLSMPDNRHRLHALAGYMSIYGKKKAGYFAGLIANTPEELARSLLWWVSKVEEGPARKSFRFDCRPAVPSWSWASVGTEAPDSVVLLDFTLNRRRMMFVPDPGFEVESIDHRSLAGDAEYGALSGDSWAISLRGHIMLAKISPRFRWHKGHPFVPSSSPLLDFFLPSPFNLPPRPPLMRTTGPGPHPPTLAPPDIPTNLPEAQQNAHWAQFRQLQSWFRDAPPPMEFDALFISHAVFKWDCDYWAERAHSQKEPIYAYFLLLGRVAPDDGNVLDTHVLGPNAAYPAGSYHGEATSHEQPERETWDIGLVLQRPGSGGALGDKDQGGGSGQSGLLSLQRVGIFTVPRVRNFFGNSQVQEVLLV</sequence>
<reference evidence="2" key="3">
    <citation type="submission" date="2010-09" db="EMBL/GenBank/DDBJ databases">
        <title>Annotation of Gaeumannomyces graminis var. tritici R3-111a-1.</title>
        <authorList>
            <consortium name="The Broad Institute Genome Sequencing Platform"/>
            <person name="Ma L.-J."/>
            <person name="Dead R."/>
            <person name="Young S.K."/>
            <person name="Zeng Q."/>
            <person name="Gargeya S."/>
            <person name="Fitzgerald M."/>
            <person name="Haas B."/>
            <person name="Abouelleil A."/>
            <person name="Alvarado L."/>
            <person name="Arachchi H.M."/>
            <person name="Berlin A."/>
            <person name="Brown A."/>
            <person name="Chapman S.B."/>
            <person name="Chen Z."/>
            <person name="Dunbar C."/>
            <person name="Freedman E."/>
            <person name="Gearin G."/>
            <person name="Gellesch M."/>
            <person name="Goldberg J."/>
            <person name="Griggs A."/>
            <person name="Gujja S."/>
            <person name="Heiman D."/>
            <person name="Howarth C."/>
            <person name="Larson L."/>
            <person name="Lui A."/>
            <person name="MacDonald P.J.P."/>
            <person name="Mehta T."/>
            <person name="Montmayeur A."/>
            <person name="Murphy C."/>
            <person name="Neiman D."/>
            <person name="Pearson M."/>
            <person name="Priest M."/>
            <person name="Roberts A."/>
            <person name="Saif S."/>
            <person name="Shea T."/>
            <person name="Shenoy N."/>
            <person name="Sisk P."/>
            <person name="Stolte C."/>
            <person name="Sykes S."/>
            <person name="Yandava C."/>
            <person name="Wortman J."/>
            <person name="Nusbaum C."/>
            <person name="Birren B."/>
        </authorList>
    </citation>
    <scope>NUCLEOTIDE SEQUENCE</scope>
    <source>
        <strain evidence="2">R3-111a-1</strain>
    </source>
</reference>
<dbReference type="eggNOG" id="ENOG502RMYD">
    <property type="taxonomic scope" value="Eukaryota"/>
</dbReference>
<name>J3NP17_GAET3</name>
<evidence type="ECO:0000313" key="3">
    <source>
        <dbReference type="EnsemblFungi" id="EJT77920"/>
    </source>
</evidence>
<reference evidence="2" key="2">
    <citation type="submission" date="2010-07" db="EMBL/GenBank/DDBJ databases">
        <authorList>
            <consortium name="The Broad Institute Genome Sequencing Platform"/>
            <consortium name="Broad Institute Genome Sequencing Center for Infectious Disease"/>
            <person name="Ma L.-J."/>
            <person name="Dead R."/>
            <person name="Young S."/>
            <person name="Zeng Q."/>
            <person name="Koehrsen M."/>
            <person name="Alvarado L."/>
            <person name="Berlin A."/>
            <person name="Chapman S.B."/>
            <person name="Chen Z."/>
            <person name="Freedman E."/>
            <person name="Gellesch M."/>
            <person name="Goldberg J."/>
            <person name="Griggs A."/>
            <person name="Gujja S."/>
            <person name="Heilman E.R."/>
            <person name="Heiman D."/>
            <person name="Hepburn T."/>
            <person name="Howarth C."/>
            <person name="Jen D."/>
            <person name="Larson L."/>
            <person name="Mehta T."/>
            <person name="Neiman D."/>
            <person name="Pearson M."/>
            <person name="Roberts A."/>
            <person name="Saif S."/>
            <person name="Shea T."/>
            <person name="Shenoy N."/>
            <person name="Sisk P."/>
            <person name="Stolte C."/>
            <person name="Sykes S."/>
            <person name="Walk T."/>
            <person name="White J."/>
            <person name="Yandava C."/>
            <person name="Haas B."/>
            <person name="Nusbaum C."/>
            <person name="Birren B."/>
        </authorList>
    </citation>
    <scope>NUCLEOTIDE SEQUENCE</scope>
    <source>
        <strain evidence="2">R3-111a-1</strain>
    </source>
</reference>
<dbReference type="VEuPathDB" id="FungiDB:GGTG_03023"/>
<dbReference type="AlphaFoldDB" id="J3NP17"/>
<dbReference type="Pfam" id="PF06985">
    <property type="entry name" value="HET"/>
    <property type="match status" value="1"/>
</dbReference>
<dbReference type="InterPro" id="IPR010730">
    <property type="entry name" value="HET"/>
</dbReference>
<reference evidence="4" key="1">
    <citation type="submission" date="2010-07" db="EMBL/GenBank/DDBJ databases">
        <title>The genome sequence of Gaeumannomyces graminis var. tritici strain R3-111a-1.</title>
        <authorList>
            <consortium name="The Broad Institute Genome Sequencing Platform"/>
            <person name="Ma L.-J."/>
            <person name="Dead R."/>
            <person name="Young S."/>
            <person name="Zeng Q."/>
            <person name="Koehrsen M."/>
            <person name="Alvarado L."/>
            <person name="Berlin A."/>
            <person name="Chapman S.B."/>
            <person name="Chen Z."/>
            <person name="Freedman E."/>
            <person name="Gellesch M."/>
            <person name="Goldberg J."/>
            <person name="Griggs A."/>
            <person name="Gujja S."/>
            <person name="Heilman E.R."/>
            <person name="Heiman D."/>
            <person name="Hepburn T."/>
            <person name="Howarth C."/>
            <person name="Jen D."/>
            <person name="Larson L."/>
            <person name="Mehta T."/>
            <person name="Neiman D."/>
            <person name="Pearson M."/>
            <person name="Roberts A."/>
            <person name="Saif S."/>
            <person name="Shea T."/>
            <person name="Shenoy N."/>
            <person name="Sisk P."/>
            <person name="Stolte C."/>
            <person name="Sykes S."/>
            <person name="Walk T."/>
            <person name="White J."/>
            <person name="Yandava C."/>
            <person name="Haas B."/>
            <person name="Nusbaum C."/>
            <person name="Birren B."/>
        </authorList>
    </citation>
    <scope>NUCLEOTIDE SEQUENCE [LARGE SCALE GENOMIC DNA]</scope>
    <source>
        <strain evidence="4">R3-111a-1</strain>
    </source>
</reference>
<dbReference type="RefSeq" id="XP_009219065.1">
    <property type="nucleotide sequence ID" value="XM_009220801.1"/>
</dbReference>
<proteinExistence type="predicted"/>
<dbReference type="OrthoDB" id="5229151at2759"/>
<dbReference type="PANTHER" id="PTHR33112">
    <property type="entry name" value="DOMAIN PROTEIN, PUTATIVE-RELATED"/>
    <property type="match status" value="1"/>
</dbReference>
<reference evidence="3" key="4">
    <citation type="journal article" date="2015" name="G3 (Bethesda)">
        <title>Genome sequences of three phytopathogenic species of the Magnaporthaceae family of fungi.</title>
        <authorList>
            <person name="Okagaki L.H."/>
            <person name="Nunes C.C."/>
            <person name="Sailsbery J."/>
            <person name="Clay B."/>
            <person name="Brown D."/>
            <person name="John T."/>
            <person name="Oh Y."/>
            <person name="Young N."/>
            <person name="Fitzgerald M."/>
            <person name="Haas B.J."/>
            <person name="Zeng Q."/>
            <person name="Young S."/>
            <person name="Adiconis X."/>
            <person name="Fan L."/>
            <person name="Levin J.Z."/>
            <person name="Mitchell T.K."/>
            <person name="Okubara P.A."/>
            <person name="Farman M.L."/>
            <person name="Kohn L.M."/>
            <person name="Birren B."/>
            <person name="Ma L.-J."/>
            <person name="Dean R.A."/>
        </authorList>
    </citation>
    <scope>NUCLEOTIDE SEQUENCE</scope>
    <source>
        <strain evidence="3">R3-111a-1</strain>
    </source>
</reference>
<organism evidence="2">
    <name type="scientific">Gaeumannomyces tritici (strain R3-111a-1)</name>
    <name type="common">Wheat and barley take-all root rot fungus</name>
    <name type="synonym">Gaeumannomyces graminis var. tritici</name>
    <dbReference type="NCBI Taxonomy" id="644352"/>
    <lineage>
        <taxon>Eukaryota</taxon>
        <taxon>Fungi</taxon>
        <taxon>Dikarya</taxon>
        <taxon>Ascomycota</taxon>
        <taxon>Pezizomycotina</taxon>
        <taxon>Sordariomycetes</taxon>
        <taxon>Sordariomycetidae</taxon>
        <taxon>Magnaporthales</taxon>
        <taxon>Magnaporthaceae</taxon>
        <taxon>Gaeumannomyces</taxon>
    </lineage>
</organism>
<reference evidence="3" key="5">
    <citation type="submission" date="2018-04" db="UniProtKB">
        <authorList>
            <consortium name="EnsemblFungi"/>
        </authorList>
    </citation>
    <scope>IDENTIFICATION</scope>
    <source>
        <strain evidence="3">R3-111a-1</strain>
    </source>
</reference>